<keyword evidence="1" id="KW-1133">Transmembrane helix</keyword>
<keyword evidence="1" id="KW-0472">Membrane</keyword>
<feature type="transmembrane region" description="Helical" evidence="1">
    <location>
        <begin position="155"/>
        <end position="173"/>
    </location>
</feature>
<dbReference type="RefSeq" id="WP_171625076.1">
    <property type="nucleotide sequence ID" value="NZ_JABBPG010000002.1"/>
</dbReference>
<evidence type="ECO:0000256" key="1">
    <source>
        <dbReference type="SAM" id="Phobius"/>
    </source>
</evidence>
<evidence type="ECO:0000313" key="3">
    <source>
        <dbReference type="Proteomes" id="UP000586305"/>
    </source>
</evidence>
<reference evidence="2 3" key="1">
    <citation type="submission" date="2020-04" db="EMBL/GenBank/DDBJ databases">
        <title>Pseudoalteromonas caenipelagi sp. nov., isolated from a tidal flat.</title>
        <authorList>
            <person name="Park S."/>
            <person name="Yoon J.-H."/>
        </authorList>
    </citation>
    <scope>NUCLEOTIDE SEQUENCE [LARGE SCALE GENOMIC DNA]</scope>
    <source>
        <strain evidence="2 3">JBTF-M23</strain>
    </source>
</reference>
<dbReference type="Proteomes" id="UP000586305">
    <property type="component" value="Unassembled WGS sequence"/>
</dbReference>
<keyword evidence="1" id="KW-0812">Transmembrane</keyword>
<keyword evidence="3" id="KW-1185">Reference proteome</keyword>
<dbReference type="AlphaFoldDB" id="A0A849VDI6"/>
<proteinExistence type="predicted"/>
<feature type="transmembrane region" description="Helical" evidence="1">
    <location>
        <begin position="95"/>
        <end position="113"/>
    </location>
</feature>
<evidence type="ECO:0000313" key="2">
    <source>
        <dbReference type="EMBL" id="NOU49994.1"/>
    </source>
</evidence>
<sequence length="179" mass="20674">MNFQLLTIGAIAYIAVTKLKDTDTLALALILLAARVSDLPMQFLPQHFPSLYTGWVIYPYNAIFNLAFLVVLTLRVPLLHKITGKTDFTFRKQDHLMILILFIATIMDVLFLGEHFLRRLDVINAVCEGCIAPDTVQYWYENARWLYSIHPQTKAAFMFIELFALYSMTFKFMQAPTKK</sequence>
<feature type="transmembrane region" description="Helical" evidence="1">
    <location>
        <begin position="52"/>
        <end position="74"/>
    </location>
</feature>
<gene>
    <name evidence="2" type="ORF">HG263_05515</name>
</gene>
<name>A0A849VDI6_9GAMM</name>
<protein>
    <submittedName>
        <fullName evidence="2">Uncharacterized protein</fullName>
    </submittedName>
</protein>
<accession>A0A849VDI6</accession>
<comment type="caution">
    <text evidence="2">The sequence shown here is derived from an EMBL/GenBank/DDBJ whole genome shotgun (WGS) entry which is preliminary data.</text>
</comment>
<organism evidence="2 3">
    <name type="scientific">Pseudoalteromonas caenipelagi</name>
    <dbReference type="NCBI Taxonomy" id="2726988"/>
    <lineage>
        <taxon>Bacteria</taxon>
        <taxon>Pseudomonadati</taxon>
        <taxon>Pseudomonadota</taxon>
        <taxon>Gammaproteobacteria</taxon>
        <taxon>Alteromonadales</taxon>
        <taxon>Pseudoalteromonadaceae</taxon>
        <taxon>Pseudoalteromonas</taxon>
    </lineage>
</organism>
<dbReference type="EMBL" id="JABBPG010000002">
    <property type="protein sequence ID" value="NOU49994.1"/>
    <property type="molecule type" value="Genomic_DNA"/>
</dbReference>